<evidence type="ECO:0000256" key="5">
    <source>
        <dbReference type="SAM" id="SignalP"/>
    </source>
</evidence>
<keyword evidence="1 5" id="KW-0732">Signal</keyword>
<evidence type="ECO:0000256" key="3">
    <source>
        <dbReference type="ARBA" id="ARBA00023157"/>
    </source>
</evidence>
<organism evidence="6 7">
    <name type="scientific">Sorangium cellulosum</name>
    <name type="common">Polyangium cellulosum</name>
    <dbReference type="NCBI Taxonomy" id="56"/>
    <lineage>
        <taxon>Bacteria</taxon>
        <taxon>Pseudomonadati</taxon>
        <taxon>Myxococcota</taxon>
        <taxon>Polyangia</taxon>
        <taxon>Polyangiales</taxon>
        <taxon>Polyangiaceae</taxon>
        <taxon>Sorangium</taxon>
    </lineage>
</organism>
<evidence type="ECO:0000256" key="2">
    <source>
        <dbReference type="ARBA" id="ARBA00022737"/>
    </source>
</evidence>
<evidence type="ECO:0000256" key="1">
    <source>
        <dbReference type="ARBA" id="ARBA00022729"/>
    </source>
</evidence>
<dbReference type="PROSITE" id="PS51257">
    <property type="entry name" value="PROKAR_LIPOPROTEIN"/>
    <property type="match status" value="1"/>
</dbReference>
<gene>
    <name evidence="6" type="ORF">SOCEGT47_083950</name>
</gene>
<feature type="region of interest" description="Disordered" evidence="4">
    <location>
        <begin position="25"/>
        <end position="66"/>
    </location>
</feature>
<sequence length="490" mass="49546">MRPGISLTAVTAMCLALAACGDDEGEPRPAMSGTGGEGGGQGGQGGQDGQGGQGGQGGEDAATEARADGEPCTYDDECSGGLCMTEDAFGWAGGYCSSLCAQELIECGAGSVCLAAGSDFSLCIKTCQDTADCTGAAQECVELNGAAVCLGGCNSDDQCQGFCDDDSALCSTLDEDCDNERDDDGDDLQDCEELDCSDACAASVAAACTAAIDVSEGGTFTGTTESGTRLFSAACPDFFGSIYPAGVGESEQVFQFVAPAKGSFRVVATSTAGDFDWYIRTSCDDPSTLLGCLLAYPPGEPPLELLVEAGETYFIFIEGQLGSPAEYVLDVDFKEQVCGDGALVGTELCDDGNEVDDDVCSNACEVNPAAACAAAVPVADAAAAGDTSEGVRAFEGSCAGAGPDLVYRYSPEASGNVTITATPTGAADLVLHARTDCADEASELECTDAGFSGEAESITVEVTAGTPIDIFVDTYDNVAAGPFELTITQD</sequence>
<dbReference type="Proteomes" id="UP000295781">
    <property type="component" value="Chromosome"/>
</dbReference>
<evidence type="ECO:0000313" key="6">
    <source>
        <dbReference type="EMBL" id="AUX27797.1"/>
    </source>
</evidence>
<keyword evidence="2" id="KW-0677">Repeat</keyword>
<dbReference type="EMBL" id="CP012670">
    <property type="protein sequence ID" value="AUX27797.1"/>
    <property type="molecule type" value="Genomic_DNA"/>
</dbReference>
<protein>
    <recommendedName>
        <fullName evidence="8">Secreted protein</fullName>
    </recommendedName>
</protein>
<evidence type="ECO:0008006" key="8">
    <source>
        <dbReference type="Google" id="ProtNLM"/>
    </source>
</evidence>
<dbReference type="Pfam" id="PF13948">
    <property type="entry name" value="DUF4215"/>
    <property type="match status" value="1"/>
</dbReference>
<feature type="signal peptide" evidence="5">
    <location>
        <begin position="1"/>
        <end position="18"/>
    </location>
</feature>
<accession>A0A4P2QDD9</accession>
<reference evidence="6 7" key="1">
    <citation type="submission" date="2015-09" db="EMBL/GenBank/DDBJ databases">
        <title>Sorangium comparison.</title>
        <authorList>
            <person name="Zaburannyi N."/>
            <person name="Bunk B."/>
            <person name="Overmann J."/>
            <person name="Mueller R."/>
        </authorList>
    </citation>
    <scope>NUCLEOTIDE SEQUENCE [LARGE SCALE GENOMIC DNA]</scope>
    <source>
        <strain evidence="6 7">So ceGT47</strain>
    </source>
</reference>
<dbReference type="AlphaFoldDB" id="A0A4P2QDD9"/>
<name>A0A4P2QDD9_SORCE</name>
<evidence type="ECO:0000256" key="4">
    <source>
        <dbReference type="SAM" id="MobiDB-lite"/>
    </source>
</evidence>
<feature type="chain" id="PRO_5020953284" description="Secreted protein" evidence="5">
    <location>
        <begin position="19"/>
        <end position="490"/>
    </location>
</feature>
<keyword evidence="3" id="KW-1015">Disulfide bond</keyword>
<evidence type="ECO:0000313" key="7">
    <source>
        <dbReference type="Proteomes" id="UP000295781"/>
    </source>
</evidence>
<dbReference type="NCBIfam" id="TIGR02232">
    <property type="entry name" value="myxo_disulf_rpt"/>
    <property type="match status" value="1"/>
</dbReference>
<proteinExistence type="predicted"/>
<feature type="compositionally biased region" description="Gly residues" evidence="4">
    <location>
        <begin position="33"/>
        <end position="58"/>
    </location>
</feature>
<dbReference type="InterPro" id="IPR011936">
    <property type="entry name" value="Myxo_disulph_rpt"/>
</dbReference>